<accession>A0A8H3W247</accession>
<feature type="non-terminal residue" evidence="2">
    <location>
        <position position="1"/>
    </location>
</feature>
<name>A0A8H3W247_9PEZI</name>
<evidence type="ECO:0000313" key="2">
    <source>
        <dbReference type="EMBL" id="KAF0317751.1"/>
    </source>
</evidence>
<reference evidence="2 3" key="1">
    <citation type="submission" date="2019-12" db="EMBL/GenBank/DDBJ databases">
        <title>A genome sequence resource for the geographically widespread anthracnose pathogen Colletotrichum asianum.</title>
        <authorList>
            <person name="Meng Y."/>
        </authorList>
    </citation>
    <scope>NUCLEOTIDE SEQUENCE [LARGE SCALE GENOMIC DNA]</scope>
    <source>
        <strain evidence="2 3">ICMP 18580</strain>
    </source>
</reference>
<protein>
    <submittedName>
        <fullName evidence="2">Uncharacterized protein</fullName>
    </submittedName>
</protein>
<evidence type="ECO:0000256" key="1">
    <source>
        <dbReference type="SAM" id="MobiDB-lite"/>
    </source>
</evidence>
<dbReference type="EMBL" id="WOWK01000124">
    <property type="protein sequence ID" value="KAF0317751.1"/>
    <property type="molecule type" value="Genomic_DNA"/>
</dbReference>
<keyword evidence="3" id="KW-1185">Reference proteome</keyword>
<dbReference type="Proteomes" id="UP000434172">
    <property type="component" value="Unassembled WGS sequence"/>
</dbReference>
<gene>
    <name evidence="2" type="ORF">GQ607_015061</name>
</gene>
<dbReference type="AlphaFoldDB" id="A0A8H3W247"/>
<proteinExistence type="predicted"/>
<feature type="region of interest" description="Disordered" evidence="1">
    <location>
        <begin position="93"/>
        <end position="114"/>
    </location>
</feature>
<comment type="caution">
    <text evidence="2">The sequence shown here is derived from an EMBL/GenBank/DDBJ whole genome shotgun (WGS) entry which is preliminary data.</text>
</comment>
<organism evidence="2 3">
    <name type="scientific">Colletotrichum asianum</name>
    <dbReference type="NCBI Taxonomy" id="702518"/>
    <lineage>
        <taxon>Eukaryota</taxon>
        <taxon>Fungi</taxon>
        <taxon>Dikarya</taxon>
        <taxon>Ascomycota</taxon>
        <taxon>Pezizomycotina</taxon>
        <taxon>Sordariomycetes</taxon>
        <taxon>Hypocreomycetidae</taxon>
        <taxon>Glomerellales</taxon>
        <taxon>Glomerellaceae</taxon>
        <taxon>Colletotrichum</taxon>
        <taxon>Colletotrichum gloeosporioides species complex</taxon>
    </lineage>
</organism>
<sequence>KRGARRRIREKKAGQGRFGECLCSPVSVVACGTRGRREDRGKWIRTKPGLLENDWDDPNGWNFRESKSDERRDEETPFRHLVRVCGCAGVLQPGREGSGPRLQDEEAPTDMTDAAYGREAAKFLMRLRGRCRQLEAS</sequence>
<evidence type="ECO:0000313" key="3">
    <source>
        <dbReference type="Proteomes" id="UP000434172"/>
    </source>
</evidence>